<proteinExistence type="predicted"/>
<sequence length="297" mass="32266">RYWNSWEDVDVHRGEGQHKYQVGEEEFNHGAMRVPNGVMPNSNQTVSMHLRAGSGGFSNMPQAPLSSHVQMIMHNFFLLQWMVPEQAEKILRAPVLHASTVLRNVPSGTMVAVGSGGNVAFTANGHHGATRCAGAPTVTFLDAGEVVEIAKQARLRSNPVCSAFGVYEPQVAVRKKPSLQAHLVAFLKTEEMHHVTRRWFLQAGRLSAKQVVLLIRCRTRTVAAAVALSGTMGVVMQDGMGWGGFIDTPAATPPSPCPISNDVQLVIDNILRLHCMAPEQAAKALKDTAAMQGPYED</sequence>
<dbReference type="OrthoDB" id="438914at2759"/>
<accession>A0A812ZVD0</accession>
<keyword evidence="2" id="KW-1185">Reference proteome</keyword>
<evidence type="ECO:0000313" key="1">
    <source>
        <dbReference type="EMBL" id="CAE7841762.1"/>
    </source>
</evidence>
<dbReference type="Proteomes" id="UP000601435">
    <property type="component" value="Unassembled WGS sequence"/>
</dbReference>
<organism evidence="1 2">
    <name type="scientific">Symbiodinium necroappetens</name>
    <dbReference type="NCBI Taxonomy" id="1628268"/>
    <lineage>
        <taxon>Eukaryota</taxon>
        <taxon>Sar</taxon>
        <taxon>Alveolata</taxon>
        <taxon>Dinophyceae</taxon>
        <taxon>Suessiales</taxon>
        <taxon>Symbiodiniaceae</taxon>
        <taxon>Symbiodinium</taxon>
    </lineage>
</organism>
<gene>
    <name evidence="1" type="primary">SEC13</name>
    <name evidence="1" type="ORF">SNEC2469_LOCUS25557</name>
</gene>
<dbReference type="AlphaFoldDB" id="A0A812ZVD0"/>
<feature type="non-terminal residue" evidence="1">
    <location>
        <position position="1"/>
    </location>
</feature>
<evidence type="ECO:0000313" key="2">
    <source>
        <dbReference type="Proteomes" id="UP000601435"/>
    </source>
</evidence>
<name>A0A812ZVD0_9DINO</name>
<comment type="caution">
    <text evidence="1">The sequence shown here is derived from an EMBL/GenBank/DDBJ whole genome shotgun (WGS) entry which is preliminary data.</text>
</comment>
<protein>
    <submittedName>
        <fullName evidence="1">SEC13 protein</fullName>
    </submittedName>
</protein>
<dbReference type="EMBL" id="CAJNJA010050567">
    <property type="protein sequence ID" value="CAE7841762.1"/>
    <property type="molecule type" value="Genomic_DNA"/>
</dbReference>
<reference evidence="1" key="1">
    <citation type="submission" date="2021-02" db="EMBL/GenBank/DDBJ databases">
        <authorList>
            <person name="Dougan E. K."/>
            <person name="Rhodes N."/>
            <person name="Thang M."/>
            <person name="Chan C."/>
        </authorList>
    </citation>
    <scope>NUCLEOTIDE SEQUENCE</scope>
</reference>